<proteinExistence type="predicted"/>
<dbReference type="GO" id="GO:0005829">
    <property type="term" value="C:cytosol"/>
    <property type="evidence" value="ECO:0007669"/>
    <property type="project" value="TreeGrafter"/>
</dbReference>
<protein>
    <submittedName>
        <fullName evidence="2">Universal bacterial protein YeaZ</fullName>
    </submittedName>
</protein>
<dbReference type="NCBIfam" id="TIGR03725">
    <property type="entry name" value="T6A_YeaZ"/>
    <property type="match status" value="1"/>
</dbReference>
<accession>A0A563VR70</accession>
<dbReference type="GO" id="GO:0002949">
    <property type="term" value="P:tRNA threonylcarbamoyladenosine modification"/>
    <property type="evidence" value="ECO:0007669"/>
    <property type="project" value="InterPro"/>
</dbReference>
<gene>
    <name evidence="2" type="ORF">H1P_2260005</name>
</gene>
<dbReference type="RefSeq" id="WP_144872173.1">
    <property type="nucleotide sequence ID" value="NZ_LR213972.1"/>
</dbReference>
<dbReference type="Proteomes" id="UP000320055">
    <property type="component" value="Unassembled WGS sequence"/>
</dbReference>
<evidence type="ECO:0000313" key="2">
    <source>
        <dbReference type="EMBL" id="VEP13904.1"/>
    </source>
</evidence>
<evidence type="ECO:0000313" key="3">
    <source>
        <dbReference type="Proteomes" id="UP000320055"/>
    </source>
</evidence>
<feature type="domain" description="Gcp-like" evidence="1">
    <location>
        <begin position="58"/>
        <end position="139"/>
    </location>
</feature>
<organism evidence="2 3">
    <name type="scientific">Hyella patelloides LEGE 07179</name>
    <dbReference type="NCBI Taxonomy" id="945734"/>
    <lineage>
        <taxon>Bacteria</taxon>
        <taxon>Bacillati</taxon>
        <taxon>Cyanobacteriota</taxon>
        <taxon>Cyanophyceae</taxon>
        <taxon>Pleurocapsales</taxon>
        <taxon>Hyellaceae</taxon>
        <taxon>Hyella</taxon>
    </lineage>
</organism>
<evidence type="ECO:0000259" key="1">
    <source>
        <dbReference type="Pfam" id="PF00814"/>
    </source>
</evidence>
<dbReference type="Pfam" id="PF00814">
    <property type="entry name" value="TsaD"/>
    <property type="match status" value="1"/>
</dbReference>
<dbReference type="AlphaFoldDB" id="A0A563VR70"/>
<dbReference type="OrthoDB" id="9784166at2"/>
<dbReference type="EMBL" id="CAACVJ010000142">
    <property type="protein sequence ID" value="VEP13904.1"/>
    <property type="molecule type" value="Genomic_DNA"/>
</dbReference>
<dbReference type="PANTHER" id="PTHR11735:SF11">
    <property type="entry name" value="TRNA THREONYLCARBAMOYLADENOSINE BIOSYNTHESIS PROTEIN TSAB"/>
    <property type="match status" value="1"/>
</dbReference>
<reference evidence="2 3" key="1">
    <citation type="submission" date="2019-01" db="EMBL/GenBank/DDBJ databases">
        <authorList>
            <person name="Brito A."/>
        </authorList>
    </citation>
    <scope>NUCLEOTIDE SEQUENCE [LARGE SCALE GENOMIC DNA]</scope>
    <source>
        <strain evidence="2">1</strain>
    </source>
</reference>
<dbReference type="Gene3D" id="3.30.420.40">
    <property type="match status" value="2"/>
</dbReference>
<dbReference type="InterPro" id="IPR000905">
    <property type="entry name" value="Gcp-like_dom"/>
</dbReference>
<sequence length="211" mass="23371">MTISASQKYGLAIHTTTPQLGIVLNNFAGDSRRQIWDLGRDLSSSLHKYLQEILLPQSWQDIDFIAVAKGPGGFTGTRIGVVAARTLGQQLDVPVYGISTLAAVAHSTLGNFKPDSLVAVQMNARREQLFVAIYKISSTGIWSDYLTDTTVTEQEWQKTLAQIEQPWQLVKAPSEIAHTVDSLLSLAYAQWKQGLKSEWTEVIPFYGQHPV</sequence>
<dbReference type="InterPro" id="IPR043129">
    <property type="entry name" value="ATPase_NBD"/>
</dbReference>
<name>A0A563VR70_9CYAN</name>
<dbReference type="SUPFAM" id="SSF53067">
    <property type="entry name" value="Actin-like ATPase domain"/>
    <property type="match status" value="2"/>
</dbReference>
<keyword evidence="3" id="KW-1185">Reference proteome</keyword>
<dbReference type="PANTHER" id="PTHR11735">
    <property type="entry name" value="TRNA N6-ADENOSINE THREONYLCARBAMOYLTRANSFERASE"/>
    <property type="match status" value="1"/>
</dbReference>
<dbReference type="InterPro" id="IPR022496">
    <property type="entry name" value="T6A_TsaB"/>
</dbReference>